<dbReference type="Pfam" id="PF19018">
    <property type="entry name" value="Vanin_C"/>
    <property type="match status" value="1"/>
</dbReference>
<dbReference type="PANTHER" id="PTHR10609:SF27">
    <property type="entry name" value="CN HYDROLASE DOMAIN-CONTAINING PROTEIN-RELATED"/>
    <property type="match status" value="1"/>
</dbReference>
<dbReference type="GO" id="GO:0016811">
    <property type="term" value="F:hydrolase activity, acting on carbon-nitrogen (but not peptide) bonds, in linear amides"/>
    <property type="evidence" value="ECO:0007669"/>
    <property type="project" value="InterPro"/>
</dbReference>
<dbReference type="Gene3D" id="3.60.110.10">
    <property type="entry name" value="Carbon-nitrogen hydrolase"/>
    <property type="match status" value="1"/>
</dbReference>
<dbReference type="InterPro" id="IPR012101">
    <property type="entry name" value="Biotinidase-like_euk"/>
</dbReference>
<evidence type="ECO:0000256" key="3">
    <source>
        <dbReference type="ARBA" id="ARBA00022801"/>
    </source>
</evidence>
<feature type="region of interest" description="Disordered" evidence="5">
    <location>
        <begin position="381"/>
        <end position="400"/>
    </location>
</feature>
<evidence type="ECO:0000313" key="7">
    <source>
        <dbReference type="EnsemblMetazoa" id="XP_030840106"/>
    </source>
</evidence>
<dbReference type="PANTHER" id="PTHR10609">
    <property type="entry name" value="BIOTINIDASE-RELATED"/>
    <property type="match status" value="1"/>
</dbReference>
<dbReference type="Pfam" id="PF00795">
    <property type="entry name" value="CN_hydrolase"/>
    <property type="match status" value="1"/>
</dbReference>
<dbReference type="InterPro" id="IPR043957">
    <property type="entry name" value="Vanin_C"/>
</dbReference>
<dbReference type="Proteomes" id="UP000007110">
    <property type="component" value="Unassembled WGS sequence"/>
</dbReference>
<dbReference type="InParanoid" id="A0A7M7NQC0"/>
<dbReference type="PROSITE" id="PS50263">
    <property type="entry name" value="CN_HYDROLASE"/>
    <property type="match status" value="1"/>
</dbReference>
<dbReference type="InterPro" id="IPR036526">
    <property type="entry name" value="C-N_Hydrolase_sf"/>
</dbReference>
<evidence type="ECO:0000256" key="2">
    <source>
        <dbReference type="ARBA" id="ARBA00022729"/>
    </source>
</evidence>
<dbReference type="SUPFAM" id="SSF56317">
    <property type="entry name" value="Carbon-nitrogen hydrolase"/>
    <property type="match status" value="1"/>
</dbReference>
<accession>A0A7M7NQC0</accession>
<feature type="domain" description="CN hydrolase" evidence="6">
    <location>
        <begin position="42"/>
        <end position="329"/>
    </location>
</feature>
<comment type="similarity">
    <text evidence="1">Belongs to the carbon-nitrogen hydrolase superfamily. BTD/VNN family.</text>
</comment>
<evidence type="ECO:0000256" key="5">
    <source>
        <dbReference type="SAM" id="MobiDB-lite"/>
    </source>
</evidence>
<sequence>MTDVLHKNFKAKMSVKKACLAGVFSWVLVLVLCTVPVTEADYTAAVVEYKAISWLLPFVNEEQAHAIIELNLDAFNYLASEAASKGADILVFPEYGITGFVEEERDYVVPFLETVEEPSFHKSKGCIPCHEKFSTQTLIQYRLSCIALKHNITIVANLMTVQPCDNQTDPRCPPDGRYQYNTDVAFSNEGELVAKYHKENLYTGEAKVFNPGHNQTEVAAFKTSFGYFGLFTCFDLLFPYPAERLVGKLGVDTMVFPTAWMNQLPLLSAAEYQQSWSLSYGVNLLAANQHYPIAQMTGSGIFSPTTGAVDYTYDMKSFLGRMLVARVKSSGQRSARGQFADLNNYSQSKHSKGQGITSAGIDGGINSGLLSGIQRDDAQFKENQRSATQNQSSANSFDESMESTFRQVPQYFIAQMNDDPYNLTVLQGTKGRVSVSNNNITCTVDYVRESDSEMYALGAFDGLHTMNGDYYVQCCGLIRCKSNTDPYQCGAEMSDAATIFQEFELRMEGQSDQTRLFPEVLTSGVRLPQVGKEWGYSEKMHQIWSRGGTLMEPLLAANIFGRWYQND</sequence>
<dbReference type="InterPro" id="IPR040154">
    <property type="entry name" value="Biotinidase/VNN"/>
</dbReference>
<evidence type="ECO:0000259" key="6">
    <source>
        <dbReference type="PROSITE" id="PS50263"/>
    </source>
</evidence>
<dbReference type="RefSeq" id="XP_030840106.1">
    <property type="nucleotide sequence ID" value="XM_030984246.1"/>
</dbReference>
<dbReference type="InterPro" id="IPR003010">
    <property type="entry name" value="C-N_Hydrolase"/>
</dbReference>
<reference evidence="7" key="2">
    <citation type="submission" date="2021-01" db="UniProtKB">
        <authorList>
            <consortium name="EnsemblMetazoa"/>
        </authorList>
    </citation>
    <scope>IDENTIFICATION</scope>
</reference>
<keyword evidence="4" id="KW-0325">Glycoprotein</keyword>
<evidence type="ECO:0000256" key="1">
    <source>
        <dbReference type="ARBA" id="ARBA00008225"/>
    </source>
</evidence>
<evidence type="ECO:0000313" key="8">
    <source>
        <dbReference type="Proteomes" id="UP000007110"/>
    </source>
</evidence>
<dbReference type="EnsemblMetazoa" id="XM_030984246">
    <property type="protein sequence ID" value="XP_030840106"/>
    <property type="gene ID" value="LOC575770"/>
</dbReference>
<organism evidence="7 8">
    <name type="scientific">Strongylocentrotus purpuratus</name>
    <name type="common">Purple sea urchin</name>
    <dbReference type="NCBI Taxonomy" id="7668"/>
    <lineage>
        <taxon>Eukaryota</taxon>
        <taxon>Metazoa</taxon>
        <taxon>Echinodermata</taxon>
        <taxon>Eleutherozoa</taxon>
        <taxon>Echinozoa</taxon>
        <taxon>Echinoidea</taxon>
        <taxon>Euechinoidea</taxon>
        <taxon>Echinacea</taxon>
        <taxon>Camarodonta</taxon>
        <taxon>Echinidea</taxon>
        <taxon>Strongylocentrotidae</taxon>
        <taxon>Strongylocentrotus</taxon>
    </lineage>
</organism>
<feature type="compositionally biased region" description="Polar residues" evidence="5">
    <location>
        <begin position="385"/>
        <end position="400"/>
    </location>
</feature>
<dbReference type="OrthoDB" id="10250282at2759"/>
<dbReference type="OMA" id="TNLNTCG"/>
<name>A0A7M7NQC0_STRPU</name>
<dbReference type="CDD" id="cd07567">
    <property type="entry name" value="biotinidase_like"/>
    <property type="match status" value="1"/>
</dbReference>
<keyword evidence="2" id="KW-0732">Signal</keyword>
<reference evidence="8" key="1">
    <citation type="submission" date="2015-02" db="EMBL/GenBank/DDBJ databases">
        <title>Genome sequencing for Strongylocentrotus purpuratus.</title>
        <authorList>
            <person name="Murali S."/>
            <person name="Liu Y."/>
            <person name="Vee V."/>
            <person name="English A."/>
            <person name="Wang M."/>
            <person name="Skinner E."/>
            <person name="Han Y."/>
            <person name="Muzny D.M."/>
            <person name="Worley K.C."/>
            <person name="Gibbs R.A."/>
        </authorList>
    </citation>
    <scope>NUCLEOTIDE SEQUENCE</scope>
</reference>
<dbReference type="GeneID" id="575770"/>
<keyword evidence="8" id="KW-1185">Reference proteome</keyword>
<dbReference type="AlphaFoldDB" id="A0A7M7NQC0"/>
<dbReference type="KEGG" id="spu:575770"/>
<evidence type="ECO:0000256" key="4">
    <source>
        <dbReference type="ARBA" id="ARBA00023180"/>
    </source>
</evidence>
<keyword evidence="3" id="KW-0378">Hydrolase</keyword>
<protein>
    <recommendedName>
        <fullName evidence="6">CN hydrolase domain-containing protein</fullName>
    </recommendedName>
</protein>
<proteinExistence type="inferred from homology"/>
<feature type="region of interest" description="Disordered" evidence="5">
    <location>
        <begin position="341"/>
        <end position="360"/>
    </location>
</feature>